<proteinExistence type="predicted"/>
<evidence type="ECO:0000313" key="1">
    <source>
        <dbReference type="EMBL" id="TNV73911.1"/>
    </source>
</evidence>
<gene>
    <name evidence="1" type="ORF">FGO68_gene9033</name>
</gene>
<comment type="caution">
    <text evidence="1">The sequence shown here is derived from an EMBL/GenBank/DDBJ whole genome shotgun (WGS) entry which is preliminary data.</text>
</comment>
<dbReference type="Proteomes" id="UP000785679">
    <property type="component" value="Unassembled WGS sequence"/>
</dbReference>
<accession>A0A8J8SXG0</accession>
<dbReference type="AlphaFoldDB" id="A0A8J8SXG0"/>
<name>A0A8J8SXG0_HALGN</name>
<organism evidence="1 2">
    <name type="scientific">Halteria grandinella</name>
    <dbReference type="NCBI Taxonomy" id="5974"/>
    <lineage>
        <taxon>Eukaryota</taxon>
        <taxon>Sar</taxon>
        <taxon>Alveolata</taxon>
        <taxon>Ciliophora</taxon>
        <taxon>Intramacronucleata</taxon>
        <taxon>Spirotrichea</taxon>
        <taxon>Stichotrichia</taxon>
        <taxon>Sporadotrichida</taxon>
        <taxon>Halteriidae</taxon>
        <taxon>Halteria</taxon>
    </lineage>
</organism>
<protein>
    <submittedName>
        <fullName evidence="1">Uncharacterized protein</fullName>
    </submittedName>
</protein>
<reference evidence="1" key="1">
    <citation type="submission" date="2019-06" db="EMBL/GenBank/DDBJ databases">
        <authorList>
            <person name="Zheng W."/>
        </authorList>
    </citation>
    <scope>NUCLEOTIDE SEQUENCE</scope>
    <source>
        <strain evidence="1">QDHG01</strain>
    </source>
</reference>
<evidence type="ECO:0000313" key="2">
    <source>
        <dbReference type="Proteomes" id="UP000785679"/>
    </source>
</evidence>
<sequence length="92" mass="10984">MKYIIILEPKKSGIQKSNLILQLQQQKKVSQSKTYLISLILQGSFGQKRNSIKAKFIDREIKHQQQRKQRIKVFHNHCRQQFVKGLTNSHYY</sequence>
<dbReference type="EMBL" id="RRYP01017857">
    <property type="protein sequence ID" value="TNV73911.1"/>
    <property type="molecule type" value="Genomic_DNA"/>
</dbReference>
<keyword evidence="2" id="KW-1185">Reference proteome</keyword>